<evidence type="ECO:0000313" key="4">
    <source>
        <dbReference type="Proteomes" id="UP000326944"/>
    </source>
</evidence>
<dbReference type="KEGG" id="sulg:FJR48_05715"/>
<keyword evidence="1" id="KW-0812">Transmembrane</keyword>
<keyword evidence="1" id="KW-1133">Transmembrane helix</keyword>
<evidence type="ECO:0000313" key="3">
    <source>
        <dbReference type="EMBL" id="QFR49252.1"/>
    </source>
</evidence>
<evidence type="ECO:0000259" key="2">
    <source>
        <dbReference type="PROSITE" id="PS50887"/>
    </source>
</evidence>
<feature type="domain" description="GGDEF" evidence="2">
    <location>
        <begin position="78"/>
        <end position="181"/>
    </location>
</feature>
<dbReference type="Pfam" id="PF00990">
    <property type="entry name" value="GGDEF"/>
    <property type="match status" value="1"/>
</dbReference>
<dbReference type="InterPro" id="IPR043128">
    <property type="entry name" value="Rev_trsase/Diguanyl_cyclase"/>
</dbReference>
<protein>
    <submittedName>
        <fullName evidence="3">Diguanylate cyclase</fullName>
    </submittedName>
</protein>
<dbReference type="InterPro" id="IPR000160">
    <property type="entry name" value="GGDEF_dom"/>
</dbReference>
<proteinExistence type="predicted"/>
<dbReference type="InterPro" id="IPR029787">
    <property type="entry name" value="Nucleotide_cyclase"/>
</dbReference>
<dbReference type="RefSeq" id="WP_152307195.1">
    <property type="nucleotide sequence ID" value="NZ_CP043617.1"/>
</dbReference>
<dbReference type="SMART" id="SM00267">
    <property type="entry name" value="GGDEF"/>
    <property type="match status" value="1"/>
</dbReference>
<dbReference type="Gene3D" id="3.30.70.270">
    <property type="match status" value="1"/>
</dbReference>
<sequence length="181" mass="20918">MEYISLEYIFFVTFTLFIISFLFNLKQRNIIKDYQNNESSIVQNIFFDSITDLPNKNNIEIIITEHINSATRHNKSFYVLAIKALDYYNLKKDSNEKSDKLSVGIADAILSSIRDEDTTARVSEDEYIVVFNEYLEEKNHSIPIDRIKESLKNINVSYATCSYPKDADSTDSLIKSALTKL</sequence>
<feature type="transmembrane region" description="Helical" evidence="1">
    <location>
        <begin position="6"/>
        <end position="25"/>
    </location>
</feature>
<name>A0A5P8P0L4_9BACT</name>
<dbReference type="Proteomes" id="UP000326944">
    <property type="component" value="Chromosome"/>
</dbReference>
<keyword evidence="1" id="KW-0472">Membrane</keyword>
<accession>A0A5P8P0L4</accession>
<dbReference type="EMBL" id="CP043617">
    <property type="protein sequence ID" value="QFR49252.1"/>
    <property type="molecule type" value="Genomic_DNA"/>
</dbReference>
<dbReference type="SUPFAM" id="SSF55073">
    <property type="entry name" value="Nucleotide cyclase"/>
    <property type="match status" value="1"/>
</dbReference>
<dbReference type="OrthoDB" id="5333901at2"/>
<organism evidence="3 4">
    <name type="scientific">Sulfurimonas lithotrophica</name>
    <dbReference type="NCBI Taxonomy" id="2590022"/>
    <lineage>
        <taxon>Bacteria</taxon>
        <taxon>Pseudomonadati</taxon>
        <taxon>Campylobacterota</taxon>
        <taxon>Epsilonproteobacteria</taxon>
        <taxon>Campylobacterales</taxon>
        <taxon>Sulfurimonadaceae</taxon>
        <taxon>Sulfurimonas</taxon>
    </lineage>
</organism>
<reference evidence="3 4" key="1">
    <citation type="submission" date="2019-09" db="EMBL/GenBank/DDBJ databases">
        <title>Sulfurimonas gotlandica sp. nov., a chemoautotrophic and psychrotolerant epsilonproteobacterium isolated from a pelagic redoxcline, and an emended description of the genus Sulfurimonas.</title>
        <authorList>
            <person name="Wang S."/>
            <person name="Jiang L."/>
            <person name="Shao S."/>
        </authorList>
    </citation>
    <scope>NUCLEOTIDE SEQUENCE [LARGE SCALE GENOMIC DNA]</scope>
    <source>
        <strain evidence="3 4">GYSZ_1</strain>
    </source>
</reference>
<dbReference type="PROSITE" id="PS50887">
    <property type="entry name" value="GGDEF"/>
    <property type="match status" value="1"/>
</dbReference>
<keyword evidence="4" id="KW-1185">Reference proteome</keyword>
<evidence type="ECO:0000256" key="1">
    <source>
        <dbReference type="SAM" id="Phobius"/>
    </source>
</evidence>
<gene>
    <name evidence="3" type="ORF">FJR48_05715</name>
</gene>
<dbReference type="AlphaFoldDB" id="A0A5P8P0L4"/>